<keyword evidence="1" id="KW-0812">Transmembrane</keyword>
<organism evidence="3 4">
    <name type="scientific">Triticum urartu</name>
    <name type="common">Red wild einkorn</name>
    <name type="synonym">Crithodium urartu</name>
    <dbReference type="NCBI Taxonomy" id="4572"/>
    <lineage>
        <taxon>Eukaryota</taxon>
        <taxon>Viridiplantae</taxon>
        <taxon>Streptophyta</taxon>
        <taxon>Embryophyta</taxon>
        <taxon>Tracheophyta</taxon>
        <taxon>Spermatophyta</taxon>
        <taxon>Magnoliopsida</taxon>
        <taxon>Liliopsida</taxon>
        <taxon>Poales</taxon>
        <taxon>Poaceae</taxon>
        <taxon>BOP clade</taxon>
        <taxon>Pooideae</taxon>
        <taxon>Triticodae</taxon>
        <taxon>Triticeae</taxon>
        <taxon>Triticinae</taxon>
        <taxon>Triticum</taxon>
    </lineage>
</organism>
<name>A0A8R7PRN7_TRIUA</name>
<keyword evidence="1" id="KW-0472">Membrane</keyword>
<proteinExistence type="predicted"/>
<evidence type="ECO:0000256" key="1">
    <source>
        <dbReference type="SAM" id="Phobius"/>
    </source>
</evidence>
<evidence type="ECO:0000313" key="3">
    <source>
        <dbReference type="EnsemblPlants" id="TuG1812G0300001831.01.T01"/>
    </source>
</evidence>
<evidence type="ECO:0000259" key="2">
    <source>
        <dbReference type="Pfam" id="PF13966"/>
    </source>
</evidence>
<reference evidence="3" key="2">
    <citation type="submission" date="2018-03" db="EMBL/GenBank/DDBJ databases">
        <title>The Triticum urartu genome reveals the dynamic nature of wheat genome evolution.</title>
        <authorList>
            <person name="Ling H."/>
            <person name="Ma B."/>
            <person name="Shi X."/>
            <person name="Liu H."/>
            <person name="Dong L."/>
            <person name="Sun H."/>
            <person name="Cao Y."/>
            <person name="Gao Q."/>
            <person name="Zheng S."/>
            <person name="Li Y."/>
            <person name="Yu Y."/>
            <person name="Du H."/>
            <person name="Qi M."/>
            <person name="Li Y."/>
            <person name="Yu H."/>
            <person name="Cui Y."/>
            <person name="Wang N."/>
            <person name="Chen C."/>
            <person name="Wu H."/>
            <person name="Zhao Y."/>
            <person name="Zhang J."/>
            <person name="Li Y."/>
            <person name="Zhou W."/>
            <person name="Zhang B."/>
            <person name="Hu W."/>
            <person name="Eijk M."/>
            <person name="Tang J."/>
            <person name="Witsenboer H."/>
            <person name="Zhao S."/>
            <person name="Li Z."/>
            <person name="Zhang A."/>
            <person name="Wang D."/>
            <person name="Liang C."/>
        </authorList>
    </citation>
    <scope>NUCLEOTIDE SEQUENCE [LARGE SCALE GENOMIC DNA]</scope>
    <source>
        <strain evidence="3">cv. G1812</strain>
    </source>
</reference>
<keyword evidence="1" id="KW-1133">Transmembrane helix</keyword>
<feature type="transmembrane region" description="Helical" evidence="1">
    <location>
        <begin position="37"/>
        <end position="56"/>
    </location>
</feature>
<dbReference type="InterPro" id="IPR026960">
    <property type="entry name" value="RVT-Znf"/>
</dbReference>
<reference evidence="4" key="1">
    <citation type="journal article" date="2013" name="Nature">
        <title>Draft genome of the wheat A-genome progenitor Triticum urartu.</title>
        <authorList>
            <person name="Ling H.Q."/>
            <person name="Zhao S."/>
            <person name="Liu D."/>
            <person name="Wang J."/>
            <person name="Sun H."/>
            <person name="Zhang C."/>
            <person name="Fan H."/>
            <person name="Li D."/>
            <person name="Dong L."/>
            <person name="Tao Y."/>
            <person name="Gao C."/>
            <person name="Wu H."/>
            <person name="Li Y."/>
            <person name="Cui Y."/>
            <person name="Guo X."/>
            <person name="Zheng S."/>
            <person name="Wang B."/>
            <person name="Yu K."/>
            <person name="Liang Q."/>
            <person name="Yang W."/>
            <person name="Lou X."/>
            <person name="Chen J."/>
            <person name="Feng M."/>
            <person name="Jian J."/>
            <person name="Zhang X."/>
            <person name="Luo G."/>
            <person name="Jiang Y."/>
            <person name="Liu J."/>
            <person name="Wang Z."/>
            <person name="Sha Y."/>
            <person name="Zhang B."/>
            <person name="Wu H."/>
            <person name="Tang D."/>
            <person name="Shen Q."/>
            <person name="Xue P."/>
            <person name="Zou S."/>
            <person name="Wang X."/>
            <person name="Liu X."/>
            <person name="Wang F."/>
            <person name="Yang Y."/>
            <person name="An X."/>
            <person name="Dong Z."/>
            <person name="Zhang K."/>
            <person name="Zhang X."/>
            <person name="Luo M.C."/>
            <person name="Dvorak J."/>
            <person name="Tong Y."/>
            <person name="Wang J."/>
            <person name="Yang H."/>
            <person name="Li Z."/>
            <person name="Wang D."/>
            <person name="Zhang A."/>
            <person name="Wang J."/>
        </authorList>
    </citation>
    <scope>NUCLEOTIDE SEQUENCE</scope>
    <source>
        <strain evidence="4">cv. G1812</strain>
    </source>
</reference>
<dbReference type="AlphaFoldDB" id="A0A8R7PRN7"/>
<dbReference type="Proteomes" id="UP000015106">
    <property type="component" value="Chromosome 3"/>
</dbReference>
<reference evidence="3" key="3">
    <citation type="submission" date="2022-06" db="UniProtKB">
        <authorList>
            <consortium name="EnsemblPlants"/>
        </authorList>
    </citation>
    <scope>IDENTIFICATION</scope>
</reference>
<keyword evidence="4" id="KW-1185">Reference proteome</keyword>
<dbReference type="EnsemblPlants" id="TuG1812G0300001831.01.T01">
    <property type="protein sequence ID" value="TuG1812G0300001831.01.T01"/>
    <property type="gene ID" value="TuG1812G0300001831.01"/>
</dbReference>
<dbReference type="PANTHER" id="PTHR33116:SF78">
    <property type="entry name" value="OS12G0587133 PROTEIN"/>
    <property type="match status" value="1"/>
</dbReference>
<evidence type="ECO:0000313" key="4">
    <source>
        <dbReference type="Proteomes" id="UP000015106"/>
    </source>
</evidence>
<dbReference type="Pfam" id="PF13966">
    <property type="entry name" value="zf-RVT"/>
    <property type="match status" value="1"/>
</dbReference>
<dbReference type="Gramene" id="TuG1812G0300001831.01.T01">
    <property type="protein sequence ID" value="TuG1812G0300001831.01.T01"/>
    <property type="gene ID" value="TuG1812G0300001831.01"/>
</dbReference>
<feature type="domain" description="Reverse transcriptase zinc-binding" evidence="2">
    <location>
        <begin position="239"/>
        <end position="301"/>
    </location>
</feature>
<accession>A0A8R7PRN7</accession>
<sequence length="301" mass="33980">MQKTTVTCIRSDDSISASGRKPKLMAPAGRLTLTQSVLMALPIHFLTVLPLPAWALKIINRRCRGFIWKGDSDISGGHCLLPWARVCMPKVCGGLGVLNLKWYSYALRCQWPCLRWDAEERPWHQLPEAQEKEVSSLFKVSTSICLGDGQRAKFWTDKWLHGGCSIEDLAPTLFSFVKDSGRSVKEALHNHNWIKGITGGISVQAMAQYLKVWDIIQGVSLSIGVPDSLVWKWTADNKFLVSSAYSMFFVANVHFACHKPIWRSKAPPRCKFFMWLAVHRRCLTADNLEHRGWPSNGNCPL</sequence>
<protein>
    <recommendedName>
        <fullName evidence="2">Reverse transcriptase zinc-binding domain-containing protein</fullName>
    </recommendedName>
</protein>
<dbReference type="PANTHER" id="PTHR33116">
    <property type="entry name" value="REVERSE TRANSCRIPTASE ZINC-BINDING DOMAIN-CONTAINING PROTEIN-RELATED-RELATED"/>
    <property type="match status" value="1"/>
</dbReference>